<keyword evidence="2" id="KW-0472">Membrane</keyword>
<dbReference type="AlphaFoldDB" id="B8C6G4"/>
<keyword evidence="4" id="KW-1185">Reference proteome</keyword>
<feature type="compositionally biased region" description="Low complexity" evidence="1">
    <location>
        <begin position="1051"/>
        <end position="1064"/>
    </location>
</feature>
<evidence type="ECO:0000313" key="4">
    <source>
        <dbReference type="Proteomes" id="UP000001449"/>
    </source>
</evidence>
<dbReference type="KEGG" id="tps:THAPSDRAFT_7417"/>
<dbReference type="OMA" id="VWNSNLF"/>
<evidence type="ECO:0000313" key="3">
    <source>
        <dbReference type="EMBL" id="EED90564.1"/>
    </source>
</evidence>
<feature type="region of interest" description="Disordered" evidence="1">
    <location>
        <begin position="972"/>
        <end position="1113"/>
    </location>
</feature>
<dbReference type="PaxDb" id="35128-Thaps7417"/>
<feature type="compositionally biased region" description="Low complexity" evidence="1">
    <location>
        <begin position="733"/>
        <end position="761"/>
    </location>
</feature>
<feature type="compositionally biased region" description="Polar residues" evidence="1">
    <location>
        <begin position="854"/>
        <end position="866"/>
    </location>
</feature>
<feature type="compositionally biased region" description="Polar residues" evidence="1">
    <location>
        <begin position="771"/>
        <end position="782"/>
    </location>
</feature>
<feature type="region of interest" description="Disordered" evidence="1">
    <location>
        <begin position="918"/>
        <end position="952"/>
    </location>
</feature>
<feature type="transmembrane region" description="Helical" evidence="2">
    <location>
        <begin position="394"/>
        <end position="413"/>
    </location>
</feature>
<feature type="transmembrane region" description="Helical" evidence="2">
    <location>
        <begin position="306"/>
        <end position="326"/>
    </location>
</feature>
<proteinExistence type="predicted"/>
<sequence>MVNQQAHLRKLQTLRRMHVSNANIERAKDNLLHSQQKQRRRGIGGGRRPSFGRRPSLNSRRSNSRCGQQQQHRQRPRQVPPVSHPPSLGHSNNSENELYVYESDGDSSYEDDFFGQQQQQQHQLVHHSSQVITKPPSLPSSIQHSNRGYEEAMKPPSNHSNSIPSKVHTHPFTLPPNTKLTSRSDLWLVLMVSSAASLGSIAVSTPIRTSEENASLALISIVFCIATVVGCGYRYAPFRIWVTSSTGYTSNSGTSSQHQLPRFSRPRIETILAASTLLLQSVATSITTDPMNQIAISGSEVWNSNLFYGMWLGLYVTMILLGDLLMSTTTEIGGVVSRVGESNTKNVLLSTAATRVFFLLGSNFCSSGVLINLYSSVVCSSSFLDYTPTCTRALSSSLLSILGIVMCLIALGIHRVSMLGNRLHLYYNVQSFPMKYFDGEERAFKSSRLIGSILALGILVLNSMIVGLVSSPSGPGVELGSAFVASWVSLGAALMLFKTYCESYLMPLPSKHDAAPVRQVSLQDSFRSGISKGTTDTEALDDSYKLTDDERNEIVDREYEMMEHGSRSSVSMTHSEMMGRLASLADGTAANSSQERSRESIEPEESARRSFSSKSGPCIQTSPHSSDVSTLGQSRITQEPFGLKAGYSFHGGNDATVNDGGMSGVNEKEQYRRARQRQAEYSPVNVPQASNYDVPTEAPLNKGNPNRSFGRRSSYSSVPSLPMVNEATSSQEGTSPSQSGSGNSSGHRHGGNNSNTNSIGNPIHPPRSTDNRNSTRSKSFRSACSEKSKSTRASKSSTSRRAKHNQYRRRGSESSNSASSAPVTVDDEGNSIDQSPRQRHRRDAAIPRGRGASSKMQQHRYTSPTKTTSSDFDIVISDSSTVVTELTTEGFDDRKVATTNSADFVQLKTSNIAKGLPNRMPLYNGSDASTTSGNGGNADTYKSQTNGLNPHDISSVDELVATALKYARLSKSSGDVQAMQSNPLSEESLTGGPYGRGVSSDTEESAAKALTETKKKLQRNTSKSSMKRSSHKQRNSRGSNEYPRYIDDMGDQSCTTTSSSSLQETDLEETPARHSKPTANGCGVRKSRRGSMQSLYSENGQSYGKDLDVDYAC</sequence>
<dbReference type="InParanoid" id="B8C6G4"/>
<reference evidence="3 4" key="2">
    <citation type="journal article" date="2008" name="Nature">
        <title>The Phaeodactylum genome reveals the evolutionary history of diatom genomes.</title>
        <authorList>
            <person name="Bowler C."/>
            <person name="Allen A.E."/>
            <person name="Badger J.H."/>
            <person name="Grimwood J."/>
            <person name="Jabbari K."/>
            <person name="Kuo A."/>
            <person name="Maheswari U."/>
            <person name="Martens C."/>
            <person name="Maumus F."/>
            <person name="Otillar R.P."/>
            <person name="Rayko E."/>
            <person name="Salamov A."/>
            <person name="Vandepoele K."/>
            <person name="Beszteri B."/>
            <person name="Gruber A."/>
            <person name="Heijde M."/>
            <person name="Katinka M."/>
            <person name="Mock T."/>
            <person name="Valentin K."/>
            <person name="Verret F."/>
            <person name="Berges J.A."/>
            <person name="Brownlee C."/>
            <person name="Cadoret J.P."/>
            <person name="Chiovitti A."/>
            <person name="Choi C.J."/>
            <person name="Coesel S."/>
            <person name="De Martino A."/>
            <person name="Detter J.C."/>
            <person name="Durkin C."/>
            <person name="Falciatore A."/>
            <person name="Fournet J."/>
            <person name="Haruta M."/>
            <person name="Huysman M.J."/>
            <person name="Jenkins B.D."/>
            <person name="Jiroutova K."/>
            <person name="Jorgensen R.E."/>
            <person name="Joubert Y."/>
            <person name="Kaplan A."/>
            <person name="Kroger N."/>
            <person name="Kroth P.G."/>
            <person name="La Roche J."/>
            <person name="Lindquist E."/>
            <person name="Lommer M."/>
            <person name="Martin-Jezequel V."/>
            <person name="Lopez P.J."/>
            <person name="Lucas S."/>
            <person name="Mangogna M."/>
            <person name="McGinnis K."/>
            <person name="Medlin L.K."/>
            <person name="Montsant A."/>
            <person name="Oudot-Le Secq M.P."/>
            <person name="Napoli C."/>
            <person name="Obornik M."/>
            <person name="Parker M.S."/>
            <person name="Petit J.L."/>
            <person name="Porcel B.M."/>
            <person name="Poulsen N."/>
            <person name="Robison M."/>
            <person name="Rychlewski L."/>
            <person name="Rynearson T.A."/>
            <person name="Schmutz J."/>
            <person name="Shapiro H."/>
            <person name="Siaut M."/>
            <person name="Stanley M."/>
            <person name="Sussman M.R."/>
            <person name="Taylor A.R."/>
            <person name="Vardi A."/>
            <person name="von Dassow P."/>
            <person name="Vyverman W."/>
            <person name="Willis A."/>
            <person name="Wyrwicz L.S."/>
            <person name="Rokhsar D.S."/>
            <person name="Weissenbach J."/>
            <person name="Armbrust E.V."/>
            <person name="Green B.R."/>
            <person name="Van de Peer Y."/>
            <person name="Grigoriev I.V."/>
        </authorList>
    </citation>
    <scope>NUCLEOTIDE SEQUENCE [LARGE SCALE GENOMIC DNA]</scope>
    <source>
        <strain evidence="3 4">CCMP1335</strain>
    </source>
</reference>
<name>B8C6G4_THAPS</name>
<dbReference type="HOGENOM" id="CLU_281522_0_0_1"/>
<organism evidence="3 4">
    <name type="scientific">Thalassiosira pseudonana</name>
    <name type="common">Marine diatom</name>
    <name type="synonym">Cyclotella nana</name>
    <dbReference type="NCBI Taxonomy" id="35128"/>
    <lineage>
        <taxon>Eukaryota</taxon>
        <taxon>Sar</taxon>
        <taxon>Stramenopiles</taxon>
        <taxon>Ochrophyta</taxon>
        <taxon>Bacillariophyta</taxon>
        <taxon>Coscinodiscophyceae</taxon>
        <taxon>Thalassiosirophycidae</taxon>
        <taxon>Thalassiosirales</taxon>
        <taxon>Thalassiosiraceae</taxon>
        <taxon>Thalassiosira</taxon>
    </lineage>
</organism>
<feature type="transmembrane region" description="Helical" evidence="2">
    <location>
        <begin position="216"/>
        <end position="236"/>
    </location>
</feature>
<feature type="compositionally biased region" description="Basic residues" evidence="1">
    <location>
        <begin position="1025"/>
        <end position="1035"/>
    </location>
</feature>
<evidence type="ECO:0000256" key="2">
    <source>
        <dbReference type="SAM" id="Phobius"/>
    </source>
</evidence>
<feature type="compositionally biased region" description="Basic residues" evidence="1">
    <location>
        <begin position="798"/>
        <end position="809"/>
    </location>
</feature>
<feature type="compositionally biased region" description="Polar residues" evidence="1">
    <location>
        <begin position="703"/>
        <end position="719"/>
    </location>
</feature>
<feature type="region of interest" description="Disordered" evidence="1">
    <location>
        <begin position="654"/>
        <end position="871"/>
    </location>
</feature>
<gene>
    <name evidence="3" type="ORF">THAPSDRAFT_7417</name>
</gene>
<keyword evidence="2" id="KW-1133">Transmembrane helix</keyword>
<dbReference type="Proteomes" id="UP000001449">
    <property type="component" value="Chromosome 8"/>
</dbReference>
<feature type="compositionally biased region" description="Polar residues" evidence="1">
    <location>
        <begin position="612"/>
        <end position="633"/>
    </location>
</feature>
<protein>
    <submittedName>
        <fullName evidence="3">Uncharacterized protein</fullName>
    </submittedName>
</protein>
<accession>B8C6G4</accession>
<feature type="compositionally biased region" description="Low complexity" evidence="1">
    <location>
        <begin position="114"/>
        <end position="131"/>
    </location>
</feature>
<dbReference type="GeneID" id="7452420"/>
<evidence type="ECO:0000256" key="1">
    <source>
        <dbReference type="SAM" id="MobiDB-lite"/>
    </source>
</evidence>
<feature type="region of interest" description="Disordered" evidence="1">
    <location>
        <begin position="109"/>
        <end position="176"/>
    </location>
</feature>
<reference evidence="3 4" key="1">
    <citation type="journal article" date="2004" name="Science">
        <title>The genome of the diatom Thalassiosira pseudonana: ecology, evolution, and metabolism.</title>
        <authorList>
            <person name="Armbrust E.V."/>
            <person name="Berges J.A."/>
            <person name="Bowler C."/>
            <person name="Green B.R."/>
            <person name="Martinez D."/>
            <person name="Putnam N.H."/>
            <person name="Zhou S."/>
            <person name="Allen A.E."/>
            <person name="Apt K.E."/>
            <person name="Bechner M."/>
            <person name="Brzezinski M.A."/>
            <person name="Chaal B.K."/>
            <person name="Chiovitti A."/>
            <person name="Davis A.K."/>
            <person name="Demarest M.S."/>
            <person name="Detter J.C."/>
            <person name="Glavina T."/>
            <person name="Goodstein D."/>
            <person name="Hadi M.Z."/>
            <person name="Hellsten U."/>
            <person name="Hildebrand M."/>
            <person name="Jenkins B.D."/>
            <person name="Jurka J."/>
            <person name="Kapitonov V.V."/>
            <person name="Kroger N."/>
            <person name="Lau W.W."/>
            <person name="Lane T.W."/>
            <person name="Larimer F.W."/>
            <person name="Lippmeier J.C."/>
            <person name="Lucas S."/>
            <person name="Medina M."/>
            <person name="Montsant A."/>
            <person name="Obornik M."/>
            <person name="Parker M.S."/>
            <person name="Palenik B."/>
            <person name="Pazour G.J."/>
            <person name="Richardson P.M."/>
            <person name="Rynearson T.A."/>
            <person name="Saito M.A."/>
            <person name="Schwartz D.C."/>
            <person name="Thamatrakoln K."/>
            <person name="Valentin K."/>
            <person name="Vardi A."/>
            <person name="Wilkerson F.P."/>
            <person name="Rokhsar D.S."/>
        </authorList>
    </citation>
    <scope>NUCLEOTIDE SEQUENCE [LARGE SCALE GENOMIC DNA]</scope>
    <source>
        <strain evidence="3 4">CCMP1335</strain>
    </source>
</reference>
<feature type="compositionally biased region" description="Polar residues" evidence="1">
    <location>
        <begin position="1090"/>
        <end position="1102"/>
    </location>
</feature>
<feature type="compositionally biased region" description="Low complexity" evidence="1">
    <location>
        <begin position="48"/>
        <end position="71"/>
    </location>
</feature>
<keyword evidence="2" id="KW-0812">Transmembrane</keyword>
<dbReference type="eggNOG" id="ENOG502QYV4">
    <property type="taxonomic scope" value="Eukaryota"/>
</dbReference>
<dbReference type="RefSeq" id="XP_002291713.1">
    <property type="nucleotide sequence ID" value="XM_002291677.1"/>
</dbReference>
<feature type="transmembrane region" description="Helical" evidence="2">
    <location>
        <begin position="449"/>
        <end position="470"/>
    </location>
</feature>
<feature type="region of interest" description="Disordered" evidence="1">
    <location>
        <begin position="585"/>
        <end position="633"/>
    </location>
</feature>
<feature type="compositionally biased region" description="Polar residues" evidence="1">
    <location>
        <begin position="972"/>
        <end position="988"/>
    </location>
</feature>
<feature type="region of interest" description="Disordered" evidence="1">
    <location>
        <begin position="25"/>
        <end position="94"/>
    </location>
</feature>
<dbReference type="EMBL" id="CM000644">
    <property type="protein sequence ID" value="EED90564.1"/>
    <property type="molecule type" value="Genomic_DNA"/>
</dbReference>
<feature type="compositionally biased region" description="Basic and acidic residues" evidence="1">
    <location>
        <begin position="595"/>
        <end position="608"/>
    </location>
</feature>
<feature type="transmembrane region" description="Helical" evidence="2">
    <location>
        <begin position="347"/>
        <end position="374"/>
    </location>
</feature>